<protein>
    <submittedName>
        <fullName evidence="5">Histidine triad (HIT) protein</fullName>
    </submittedName>
</protein>
<feature type="short sequence motif" description="Histidine triad motif" evidence="2 3">
    <location>
        <begin position="98"/>
        <end position="102"/>
    </location>
</feature>
<dbReference type="FunCoup" id="B2A1N6">
    <property type="interactions" value="370"/>
</dbReference>
<dbReference type="KEGG" id="nth:Nther_1190"/>
<dbReference type="Pfam" id="PF01230">
    <property type="entry name" value="HIT"/>
    <property type="match status" value="1"/>
</dbReference>
<dbReference type="CDD" id="cd01276">
    <property type="entry name" value="PKCI_related"/>
    <property type="match status" value="1"/>
</dbReference>
<keyword evidence="6" id="KW-1185">Reference proteome</keyword>
<sequence>MSDCIFCKIANKEMDSEIVYEDENIIAFKDVNPQAPVHLLIIPKKHIESVMDFEDKDSELISKIFFVAQKLAQEFDVHESGFRIVNNCGKEGGQTVNHVHFHLLGKRSLTWPPG</sequence>
<evidence type="ECO:0000313" key="6">
    <source>
        <dbReference type="Proteomes" id="UP000001683"/>
    </source>
</evidence>
<dbReference type="SUPFAM" id="SSF54197">
    <property type="entry name" value="HIT-like"/>
    <property type="match status" value="1"/>
</dbReference>
<dbReference type="InterPro" id="IPR001310">
    <property type="entry name" value="Histidine_triad_HIT"/>
</dbReference>
<dbReference type="InterPro" id="IPR011146">
    <property type="entry name" value="HIT-like"/>
</dbReference>
<dbReference type="EMBL" id="CP001034">
    <property type="protein sequence ID" value="ACB84773.1"/>
    <property type="molecule type" value="Genomic_DNA"/>
</dbReference>
<dbReference type="PROSITE" id="PS00892">
    <property type="entry name" value="HIT_1"/>
    <property type="match status" value="1"/>
</dbReference>
<dbReference type="eggNOG" id="COG0537">
    <property type="taxonomic scope" value="Bacteria"/>
</dbReference>
<dbReference type="RefSeq" id="WP_012447648.1">
    <property type="nucleotide sequence ID" value="NC_010718.1"/>
</dbReference>
<dbReference type="OrthoDB" id="9784774at2"/>
<reference evidence="5 6" key="2">
    <citation type="journal article" date="2011" name="J. Bacteriol.">
        <title>Complete genome sequence of the anaerobic, halophilic alkalithermophile Natranaerobius thermophilus JW/NM-WN-LF.</title>
        <authorList>
            <person name="Zhao B."/>
            <person name="Mesbah N.M."/>
            <person name="Dalin E."/>
            <person name="Goodwin L."/>
            <person name="Nolan M."/>
            <person name="Pitluck S."/>
            <person name="Chertkov O."/>
            <person name="Brettin T.S."/>
            <person name="Han J."/>
            <person name="Larimer F.W."/>
            <person name="Land M.L."/>
            <person name="Hauser L."/>
            <person name="Kyrpides N."/>
            <person name="Wiegel J."/>
        </authorList>
    </citation>
    <scope>NUCLEOTIDE SEQUENCE [LARGE SCALE GENOMIC DNA]</scope>
    <source>
        <strain evidence="6">ATCC BAA-1301 / DSM 18059 / JW/NM-WN-LF</strain>
    </source>
</reference>
<dbReference type="Gene3D" id="3.30.428.10">
    <property type="entry name" value="HIT-like"/>
    <property type="match status" value="1"/>
</dbReference>
<feature type="active site" description="Tele-AMP-histidine intermediate" evidence="1">
    <location>
        <position position="100"/>
    </location>
</feature>
<dbReference type="InterPro" id="IPR019808">
    <property type="entry name" value="Histidine_triad_CS"/>
</dbReference>
<evidence type="ECO:0000256" key="2">
    <source>
        <dbReference type="PIRSR" id="PIRSR601310-3"/>
    </source>
</evidence>
<dbReference type="AlphaFoldDB" id="B2A1N6"/>
<accession>B2A1N6</accession>
<name>B2A1N6_NATTJ</name>
<dbReference type="InterPro" id="IPR036265">
    <property type="entry name" value="HIT-like_sf"/>
</dbReference>
<dbReference type="HOGENOM" id="CLU_056776_8_1_9"/>
<organism evidence="5 6">
    <name type="scientific">Natranaerobius thermophilus (strain ATCC BAA-1301 / DSM 18059 / JW/NM-WN-LF)</name>
    <dbReference type="NCBI Taxonomy" id="457570"/>
    <lineage>
        <taxon>Bacteria</taxon>
        <taxon>Bacillati</taxon>
        <taxon>Bacillota</taxon>
        <taxon>Clostridia</taxon>
        <taxon>Natranaerobiales</taxon>
        <taxon>Natranaerobiaceae</taxon>
        <taxon>Natranaerobius</taxon>
    </lineage>
</organism>
<proteinExistence type="predicted"/>
<dbReference type="PANTHER" id="PTHR23089">
    <property type="entry name" value="HISTIDINE TRIAD HIT PROTEIN"/>
    <property type="match status" value="1"/>
</dbReference>
<evidence type="ECO:0000256" key="3">
    <source>
        <dbReference type="PROSITE-ProRule" id="PRU00464"/>
    </source>
</evidence>
<dbReference type="GO" id="GO:0003824">
    <property type="term" value="F:catalytic activity"/>
    <property type="evidence" value="ECO:0007669"/>
    <property type="project" value="InterPro"/>
</dbReference>
<dbReference type="STRING" id="457570.Nther_1190"/>
<evidence type="ECO:0000313" key="5">
    <source>
        <dbReference type="EMBL" id="ACB84773.1"/>
    </source>
</evidence>
<dbReference type="PROSITE" id="PS51084">
    <property type="entry name" value="HIT_2"/>
    <property type="match status" value="1"/>
</dbReference>
<evidence type="ECO:0000259" key="4">
    <source>
        <dbReference type="PROSITE" id="PS51084"/>
    </source>
</evidence>
<dbReference type="Proteomes" id="UP000001683">
    <property type="component" value="Chromosome"/>
</dbReference>
<dbReference type="InParanoid" id="B2A1N6"/>
<feature type="domain" description="HIT" evidence="4">
    <location>
        <begin position="5"/>
        <end position="114"/>
    </location>
</feature>
<gene>
    <name evidence="5" type="ordered locus">Nther_1190</name>
</gene>
<reference evidence="5 6" key="1">
    <citation type="submission" date="2008-04" db="EMBL/GenBank/DDBJ databases">
        <title>Complete sequence of chromosome of Natranaerobius thermophilus JW/NM-WN-LF.</title>
        <authorList>
            <consortium name="US DOE Joint Genome Institute"/>
            <person name="Copeland A."/>
            <person name="Lucas S."/>
            <person name="Lapidus A."/>
            <person name="Glavina del Rio T."/>
            <person name="Dalin E."/>
            <person name="Tice H."/>
            <person name="Bruce D."/>
            <person name="Goodwin L."/>
            <person name="Pitluck S."/>
            <person name="Chertkov O."/>
            <person name="Brettin T."/>
            <person name="Detter J.C."/>
            <person name="Han C."/>
            <person name="Kuske C.R."/>
            <person name="Schmutz J."/>
            <person name="Larimer F."/>
            <person name="Land M."/>
            <person name="Hauser L."/>
            <person name="Kyrpides N."/>
            <person name="Lykidis A."/>
            <person name="Mesbah N.M."/>
            <person name="Wiegel J."/>
        </authorList>
    </citation>
    <scope>NUCLEOTIDE SEQUENCE [LARGE SCALE GENOMIC DNA]</scope>
    <source>
        <strain evidence="6">ATCC BAA-1301 / DSM 18059 / JW/NM-WN-LF</strain>
    </source>
</reference>
<dbReference type="PRINTS" id="PR00332">
    <property type="entry name" value="HISTRIAD"/>
</dbReference>
<evidence type="ECO:0000256" key="1">
    <source>
        <dbReference type="PIRSR" id="PIRSR601310-1"/>
    </source>
</evidence>